<keyword evidence="3" id="KW-1185">Reference proteome</keyword>
<reference evidence="3" key="1">
    <citation type="journal article" date="2019" name="Int. J. Syst. Evol. Microbiol.">
        <title>The Global Catalogue of Microorganisms (GCM) 10K type strain sequencing project: providing services to taxonomists for standard genome sequencing and annotation.</title>
        <authorList>
            <consortium name="The Broad Institute Genomics Platform"/>
            <consortium name="The Broad Institute Genome Sequencing Center for Infectious Disease"/>
            <person name="Wu L."/>
            <person name="Ma J."/>
        </authorList>
    </citation>
    <scope>NUCLEOTIDE SEQUENCE [LARGE SCALE GENOMIC DNA]</scope>
    <source>
        <strain evidence="3">CGMCC 1.15341</strain>
    </source>
</reference>
<feature type="transmembrane region" description="Helical" evidence="1">
    <location>
        <begin position="81"/>
        <end position="101"/>
    </location>
</feature>
<name>A0ABQ1K7K5_9GAMM</name>
<dbReference type="InterPro" id="IPR026268">
    <property type="entry name" value="RseC"/>
</dbReference>
<dbReference type="PIRSF" id="PIRSF004923">
    <property type="entry name" value="RseC"/>
    <property type="match status" value="1"/>
</dbReference>
<comment type="caution">
    <text evidence="2">The sequence shown here is derived from an EMBL/GenBank/DDBJ whole genome shotgun (WGS) entry which is preliminary data.</text>
</comment>
<dbReference type="InterPro" id="IPR007359">
    <property type="entry name" value="SigmaE_reg_RseC_MucC"/>
</dbReference>
<protein>
    <recommendedName>
        <fullName evidence="4">RseC/MucC-like positive regulator of sigma(E)</fullName>
    </recommendedName>
</protein>
<dbReference type="RefSeq" id="WP_188746635.1">
    <property type="nucleotide sequence ID" value="NZ_BMIJ01000002.1"/>
</dbReference>
<evidence type="ECO:0000313" key="2">
    <source>
        <dbReference type="EMBL" id="GGB89104.1"/>
    </source>
</evidence>
<keyword evidence="1" id="KW-0472">Membrane</keyword>
<dbReference type="PANTHER" id="PTHR35867">
    <property type="entry name" value="PROTEIN RSEC"/>
    <property type="match status" value="1"/>
</dbReference>
<dbReference type="PANTHER" id="PTHR35867:SF1">
    <property type="entry name" value="PROTEIN RSEC"/>
    <property type="match status" value="1"/>
</dbReference>
<accession>A0ABQ1K7K5</accession>
<organism evidence="2 3">
    <name type="scientific">Marinobacterium zhoushanense</name>
    <dbReference type="NCBI Taxonomy" id="1679163"/>
    <lineage>
        <taxon>Bacteria</taxon>
        <taxon>Pseudomonadati</taxon>
        <taxon>Pseudomonadota</taxon>
        <taxon>Gammaproteobacteria</taxon>
        <taxon>Oceanospirillales</taxon>
        <taxon>Oceanospirillaceae</taxon>
        <taxon>Marinobacterium</taxon>
    </lineage>
</organism>
<keyword evidence="1" id="KW-0812">Transmembrane</keyword>
<evidence type="ECO:0000313" key="3">
    <source>
        <dbReference type="Proteomes" id="UP000629025"/>
    </source>
</evidence>
<dbReference type="Pfam" id="PF04246">
    <property type="entry name" value="RseC_MucC"/>
    <property type="match status" value="1"/>
</dbReference>
<sequence>MIEELVHVSRIEGGEVWIEASRQSACAACSAKKSCGQGALADWMSGSSVELSVINPNGLKPSVGQSVVVGLEEGSLIKASMLIYLVPLILLVVVALIARAFGAGEGFQILAAVAGLVAGFVGVNWYTSRPVEDGSCYQPVLLRLA</sequence>
<proteinExistence type="predicted"/>
<evidence type="ECO:0008006" key="4">
    <source>
        <dbReference type="Google" id="ProtNLM"/>
    </source>
</evidence>
<feature type="transmembrane region" description="Helical" evidence="1">
    <location>
        <begin position="107"/>
        <end position="126"/>
    </location>
</feature>
<keyword evidence="1" id="KW-1133">Transmembrane helix</keyword>
<dbReference type="Proteomes" id="UP000629025">
    <property type="component" value="Unassembled WGS sequence"/>
</dbReference>
<dbReference type="EMBL" id="BMIJ01000002">
    <property type="protein sequence ID" value="GGB89104.1"/>
    <property type="molecule type" value="Genomic_DNA"/>
</dbReference>
<gene>
    <name evidence="2" type="ORF">GCM10011352_13910</name>
</gene>
<evidence type="ECO:0000256" key="1">
    <source>
        <dbReference type="SAM" id="Phobius"/>
    </source>
</evidence>